<reference evidence="2" key="1">
    <citation type="submission" date="2022-02" db="EMBL/GenBank/DDBJ databases">
        <title>Crop Bioprotection Bacillus Genome Sequencing.</title>
        <authorList>
            <person name="Dunlap C."/>
        </authorList>
    </citation>
    <scope>NUCLEOTIDE SEQUENCE</scope>
    <source>
        <strain evidence="2">98-1</strain>
    </source>
</reference>
<feature type="chain" id="PRO_5042875130" evidence="1">
    <location>
        <begin position="24"/>
        <end position="182"/>
    </location>
</feature>
<dbReference type="Pfam" id="PF16800">
    <property type="entry name" value="Endopep_inhib"/>
    <property type="match status" value="1"/>
</dbReference>
<proteinExistence type="predicted"/>
<dbReference type="Proteomes" id="UP001067121">
    <property type="component" value="Unassembled WGS sequence"/>
</dbReference>
<feature type="signal peptide" evidence="1">
    <location>
        <begin position="1"/>
        <end position="23"/>
    </location>
</feature>
<evidence type="ECO:0000256" key="1">
    <source>
        <dbReference type="SAM" id="SignalP"/>
    </source>
</evidence>
<keyword evidence="1" id="KW-0732">Signal</keyword>
<gene>
    <name evidence="2" type="primary">iseA</name>
    <name evidence="2" type="ORF">MOC71_21410</name>
</gene>
<evidence type="ECO:0000313" key="2">
    <source>
        <dbReference type="EMBL" id="MCY8319201.1"/>
    </source>
</evidence>
<dbReference type="EMBL" id="JALAOH010000145">
    <property type="protein sequence ID" value="MCY8319201.1"/>
    <property type="molecule type" value="Genomic_DNA"/>
</dbReference>
<sequence>MKKCLLFLTTIALILTLNTNAFAKNTSGDLSQKQALQLALSAREHFWNTMSGHNPKAKKAVCPSGTFEHQNLQYVYMCSDLGTKAKAVNYLTPIFTKTAIEKKGFKDYHFTVSKGKLAVPIGDGDNLLNWKKSTAKRISKKGGTITYEFTVPTLDGSPAAKRKVTYVKENNKWKVNQFDAVI</sequence>
<dbReference type="Gene3D" id="3.10.450.420">
    <property type="match status" value="1"/>
</dbReference>
<protein>
    <submittedName>
        <fullName evidence="2">DL-endopeptidase inhibitor IseA</fullName>
    </submittedName>
</protein>
<organism evidence="2 3">
    <name type="scientific">Bacillus vallismortis</name>
    <dbReference type="NCBI Taxonomy" id="72361"/>
    <lineage>
        <taxon>Bacteria</taxon>
        <taxon>Bacillati</taxon>
        <taxon>Bacillota</taxon>
        <taxon>Bacilli</taxon>
        <taxon>Bacillales</taxon>
        <taxon>Bacillaceae</taxon>
        <taxon>Bacillus</taxon>
    </lineage>
</organism>
<dbReference type="AlphaFoldDB" id="A0AAP3CN79"/>
<dbReference type="InterPro" id="IPR053749">
    <property type="entry name" value="TA_system-associated_sf"/>
</dbReference>
<dbReference type="RefSeq" id="WP_268545027.1">
    <property type="nucleotide sequence ID" value="NZ_JALAOH010000145.1"/>
</dbReference>
<dbReference type="InterPro" id="IPR031841">
    <property type="entry name" value="Endopep_inhib"/>
</dbReference>
<evidence type="ECO:0000313" key="3">
    <source>
        <dbReference type="Proteomes" id="UP001067121"/>
    </source>
</evidence>
<accession>A0AAP3CN79</accession>
<name>A0AAP3CN79_BACVA</name>
<comment type="caution">
    <text evidence="2">The sequence shown here is derived from an EMBL/GenBank/DDBJ whole genome shotgun (WGS) entry which is preliminary data.</text>
</comment>